<keyword evidence="1" id="KW-1133">Transmembrane helix</keyword>
<dbReference type="PANTHER" id="PTHR15032">
    <property type="entry name" value="N-ACYL-PHOSPHATIDYLETHANOLAMINE-HYDROLYZING PHOSPHOLIPASE D"/>
    <property type="match status" value="1"/>
</dbReference>
<dbReference type="PIRSF" id="PIRSF038896">
    <property type="entry name" value="NAPE-PLD"/>
    <property type="match status" value="1"/>
</dbReference>
<keyword evidence="4" id="KW-1185">Reference proteome</keyword>
<evidence type="ECO:0000313" key="4">
    <source>
        <dbReference type="Proteomes" id="UP000262825"/>
    </source>
</evidence>
<dbReference type="InterPro" id="IPR001279">
    <property type="entry name" value="Metallo-B-lactamas"/>
</dbReference>
<reference evidence="4" key="1">
    <citation type="submission" date="2018-06" db="EMBL/GenBank/DDBJ databases">
        <authorList>
            <person name="Guldener U."/>
        </authorList>
    </citation>
    <scope>NUCLEOTIDE SEQUENCE [LARGE SCALE GENOMIC DNA]</scope>
    <source>
        <strain evidence="4">UTAD17</strain>
    </source>
</reference>
<accession>A0A376B6Z8</accession>
<dbReference type="SUPFAM" id="SSF56281">
    <property type="entry name" value="Metallo-hydrolase/oxidoreductase"/>
    <property type="match status" value="1"/>
</dbReference>
<feature type="domain" description="Metallo-beta-lactamase" evidence="2">
    <location>
        <begin position="175"/>
        <end position="380"/>
    </location>
</feature>
<evidence type="ECO:0000259" key="2">
    <source>
        <dbReference type="Pfam" id="PF12706"/>
    </source>
</evidence>
<dbReference type="Pfam" id="PF12706">
    <property type="entry name" value="Lactamase_B_2"/>
    <property type="match status" value="1"/>
</dbReference>
<dbReference type="GO" id="GO:0070292">
    <property type="term" value="P:N-acylphosphatidylethanolamine metabolic process"/>
    <property type="evidence" value="ECO:0007669"/>
    <property type="project" value="TreeGrafter"/>
</dbReference>
<gene>
    <name evidence="3" type="ORF">SCODWIG_02183</name>
</gene>
<dbReference type="InterPro" id="IPR036866">
    <property type="entry name" value="RibonucZ/Hydroxyglut_hydro"/>
</dbReference>
<dbReference type="GO" id="GO:0070291">
    <property type="term" value="P:N-acylethanolamine metabolic process"/>
    <property type="evidence" value="ECO:0007669"/>
    <property type="project" value="TreeGrafter"/>
</dbReference>
<feature type="transmembrane region" description="Helical" evidence="1">
    <location>
        <begin position="17"/>
        <end position="35"/>
    </location>
</feature>
<dbReference type="GO" id="GO:0008270">
    <property type="term" value="F:zinc ion binding"/>
    <property type="evidence" value="ECO:0007669"/>
    <property type="project" value="InterPro"/>
</dbReference>
<dbReference type="GO" id="GO:0070290">
    <property type="term" value="F:N-acylphosphatidylethanolamine-specific phospholipase D activity"/>
    <property type="evidence" value="ECO:0007669"/>
    <property type="project" value="InterPro"/>
</dbReference>
<keyword evidence="1" id="KW-0812">Transmembrane</keyword>
<evidence type="ECO:0000313" key="3">
    <source>
        <dbReference type="EMBL" id="SSD60422.1"/>
    </source>
</evidence>
<dbReference type="GO" id="GO:0005737">
    <property type="term" value="C:cytoplasm"/>
    <property type="evidence" value="ECO:0007669"/>
    <property type="project" value="TreeGrafter"/>
</dbReference>
<keyword evidence="1" id="KW-0472">Membrane</keyword>
<sequence length="421" mass="48870">MPRTTVFRKSLKILRHISLYGIIFPYTSYAFYVSLKTNWEITKRKDDHTILKYTPLKICGRYENPFEEYRIQTVYEFFINRIIELFETNRGGIPIDQARMNTLMPIHKPTWTTTTSVNGVNTSKEILSDPIDSITLMDTFALSKNKDSTRSTANLDVTWLGQSCSFILYNNSLKILTDPLFTNFLISPKFGPKRITKLPCSIEDVPQPDIILVSHNHPDHLDELSLKTWANKENVTWIVPKGLGTFLKKNYDIKNYIELSWWQSAKITTKNLHKTYFVHCTPAMHWSGRSLLDSNESLWCTFLVKEQGCSQNFLFHGGDTGYVKDLFKMIRARYGDVKLAILPCGQYCPQWHQKPRHINPTEVLNIMKDLHAQNVLGVHWGTFVLSGEYFREPKEKLEFLAEWEGVSQNCYCPELGNTQQF</sequence>
<dbReference type="Proteomes" id="UP000262825">
    <property type="component" value="Unassembled WGS sequence"/>
</dbReference>
<dbReference type="InterPro" id="IPR024884">
    <property type="entry name" value="NAPE-PLD"/>
</dbReference>
<dbReference type="AlphaFoldDB" id="A0A376B6Z8"/>
<proteinExistence type="predicted"/>
<dbReference type="PANTHER" id="PTHR15032:SF4">
    <property type="entry name" value="N-ACYL-PHOSPHATIDYLETHANOLAMINE-HYDROLYZING PHOSPHOLIPASE D"/>
    <property type="match status" value="1"/>
</dbReference>
<dbReference type="Gene3D" id="3.60.15.10">
    <property type="entry name" value="Ribonuclease Z/Hydroxyacylglutathione hydrolase-like"/>
    <property type="match status" value="1"/>
</dbReference>
<protein>
    <submittedName>
        <fullName evidence="3">Related to N-acyl-phosphatidylethanolamine-hydrolyzing phospholipase D, mitochondrial</fullName>
    </submittedName>
</protein>
<name>A0A376B6Z8_9ASCO</name>
<evidence type="ECO:0000256" key="1">
    <source>
        <dbReference type="SAM" id="Phobius"/>
    </source>
</evidence>
<organism evidence="3 4">
    <name type="scientific">Saccharomycodes ludwigii</name>
    <dbReference type="NCBI Taxonomy" id="36035"/>
    <lineage>
        <taxon>Eukaryota</taxon>
        <taxon>Fungi</taxon>
        <taxon>Dikarya</taxon>
        <taxon>Ascomycota</taxon>
        <taxon>Saccharomycotina</taxon>
        <taxon>Saccharomycetes</taxon>
        <taxon>Saccharomycodales</taxon>
        <taxon>Saccharomycodaceae</taxon>
        <taxon>Saccharomycodes</taxon>
    </lineage>
</organism>
<dbReference type="EMBL" id="UFAJ01000350">
    <property type="protein sequence ID" value="SSD60422.1"/>
    <property type="molecule type" value="Genomic_DNA"/>
</dbReference>
<dbReference type="VEuPathDB" id="FungiDB:SCODWIG_02183"/>
<dbReference type="OrthoDB" id="332863at2759"/>